<organism evidence="1 2">
    <name type="scientific">Brassica carinata</name>
    <name type="common">Ethiopian mustard</name>
    <name type="synonym">Abyssinian cabbage</name>
    <dbReference type="NCBI Taxonomy" id="52824"/>
    <lineage>
        <taxon>Eukaryota</taxon>
        <taxon>Viridiplantae</taxon>
        <taxon>Streptophyta</taxon>
        <taxon>Embryophyta</taxon>
        <taxon>Tracheophyta</taxon>
        <taxon>Spermatophyta</taxon>
        <taxon>Magnoliopsida</taxon>
        <taxon>eudicotyledons</taxon>
        <taxon>Gunneridae</taxon>
        <taxon>Pentapetalae</taxon>
        <taxon>rosids</taxon>
        <taxon>malvids</taxon>
        <taxon>Brassicales</taxon>
        <taxon>Brassicaceae</taxon>
        <taxon>Brassiceae</taxon>
        <taxon>Brassica</taxon>
    </lineage>
</organism>
<dbReference type="AlphaFoldDB" id="A0A8X7V9W9"/>
<name>A0A8X7V9W9_BRACI</name>
<gene>
    <name evidence="1" type="ORF">Bca52824_026394</name>
</gene>
<reference evidence="1 2" key="1">
    <citation type="submission" date="2020-02" db="EMBL/GenBank/DDBJ databases">
        <authorList>
            <person name="Ma Q."/>
            <person name="Huang Y."/>
            <person name="Song X."/>
            <person name="Pei D."/>
        </authorList>
    </citation>
    <scope>NUCLEOTIDE SEQUENCE [LARGE SCALE GENOMIC DNA]</scope>
    <source>
        <strain evidence="1">Sxm20200214</strain>
        <tissue evidence="1">Leaf</tissue>
    </source>
</reference>
<proteinExistence type="predicted"/>
<keyword evidence="2" id="KW-1185">Reference proteome</keyword>
<comment type="caution">
    <text evidence="1">The sequence shown here is derived from an EMBL/GenBank/DDBJ whole genome shotgun (WGS) entry which is preliminary data.</text>
</comment>
<evidence type="ECO:0000313" key="1">
    <source>
        <dbReference type="EMBL" id="KAG2306646.1"/>
    </source>
</evidence>
<dbReference type="Proteomes" id="UP000886595">
    <property type="component" value="Unassembled WGS sequence"/>
</dbReference>
<dbReference type="EMBL" id="JAAMPC010000006">
    <property type="protein sequence ID" value="KAG2306646.1"/>
    <property type="molecule type" value="Genomic_DNA"/>
</dbReference>
<protein>
    <submittedName>
        <fullName evidence="1">Uncharacterized protein</fullName>
    </submittedName>
</protein>
<evidence type="ECO:0000313" key="2">
    <source>
        <dbReference type="Proteomes" id="UP000886595"/>
    </source>
</evidence>
<accession>A0A8X7V9W9</accession>
<sequence>MPLPLLPLILAAKRSGNNAYGWREVSRDDLEVQNVSGSYRQEHQGDILHSKFISKSKNLYLKTMLLQHTKDVIKLIVPYTELSLRIRPAR</sequence>